<dbReference type="PROSITE" id="PS51725">
    <property type="entry name" value="ABM"/>
    <property type="match status" value="1"/>
</dbReference>
<dbReference type="Proteomes" id="UP000441586">
    <property type="component" value="Unassembled WGS sequence"/>
</dbReference>
<evidence type="ECO:0000313" key="2">
    <source>
        <dbReference type="EMBL" id="KAE9627402.1"/>
    </source>
</evidence>
<dbReference type="PANTHER" id="PTHR33336">
    <property type="entry name" value="QUINOL MONOOXYGENASE YGIN-RELATED"/>
    <property type="match status" value="1"/>
</dbReference>
<dbReference type="InterPro" id="IPR007138">
    <property type="entry name" value="ABM_dom"/>
</dbReference>
<keyword evidence="2" id="KW-0503">Monooxygenase</keyword>
<sequence length="97" mass="10944">MTEFSLFATITPKPAHYAEALAALQGIIPQTLDEPGCLRFELNTGQGDDGNLYLVEHWADLQALEYHYAQPYSTAVFDAYQNWLAKPPQIVKMNRNT</sequence>
<accession>A0A6A4RB28</accession>
<dbReference type="InterPro" id="IPR050744">
    <property type="entry name" value="AI-2_Isomerase_LsrG"/>
</dbReference>
<reference evidence="2 3" key="1">
    <citation type="submission" date="2019-12" db="EMBL/GenBank/DDBJ databases">
        <authorList>
            <person name="Zhang Y.-J."/>
        </authorList>
    </citation>
    <scope>NUCLEOTIDE SEQUENCE [LARGE SCALE GENOMIC DNA]</scope>
    <source>
        <strain evidence="2 3">H18S-6</strain>
    </source>
</reference>
<feature type="domain" description="ABM" evidence="1">
    <location>
        <begin position="4"/>
        <end position="97"/>
    </location>
</feature>
<protein>
    <submittedName>
        <fullName evidence="2">Antibiotic biosynthesis monooxygenase</fullName>
    </submittedName>
</protein>
<dbReference type="PANTHER" id="PTHR33336:SF3">
    <property type="entry name" value="ABM DOMAIN-CONTAINING PROTEIN"/>
    <property type="match status" value="1"/>
</dbReference>
<dbReference type="SUPFAM" id="SSF54909">
    <property type="entry name" value="Dimeric alpha+beta barrel"/>
    <property type="match status" value="1"/>
</dbReference>
<proteinExistence type="predicted"/>
<keyword evidence="2" id="KW-0560">Oxidoreductase</keyword>
<dbReference type="InterPro" id="IPR011008">
    <property type="entry name" value="Dimeric_a/b-barrel"/>
</dbReference>
<dbReference type="GO" id="GO:0004497">
    <property type="term" value="F:monooxygenase activity"/>
    <property type="evidence" value="ECO:0007669"/>
    <property type="project" value="UniProtKB-KW"/>
</dbReference>
<name>A0A6A4RB28_9RHOB</name>
<dbReference type="EMBL" id="WSFO01000013">
    <property type="protein sequence ID" value="KAE9627402.1"/>
    <property type="molecule type" value="Genomic_DNA"/>
</dbReference>
<dbReference type="AlphaFoldDB" id="A0A6A4RB28"/>
<evidence type="ECO:0000313" key="3">
    <source>
        <dbReference type="Proteomes" id="UP000441586"/>
    </source>
</evidence>
<organism evidence="2 3">
    <name type="scientific">Parasedimentitalea maritima</name>
    <dbReference type="NCBI Taxonomy" id="2578117"/>
    <lineage>
        <taxon>Bacteria</taxon>
        <taxon>Pseudomonadati</taxon>
        <taxon>Pseudomonadota</taxon>
        <taxon>Alphaproteobacteria</taxon>
        <taxon>Rhodobacterales</taxon>
        <taxon>Paracoccaceae</taxon>
        <taxon>Parasedimentitalea</taxon>
    </lineage>
</organism>
<dbReference type="RefSeq" id="WP_158981242.1">
    <property type="nucleotide sequence ID" value="NZ_WSFO01000013.1"/>
</dbReference>
<evidence type="ECO:0000259" key="1">
    <source>
        <dbReference type="PROSITE" id="PS51725"/>
    </source>
</evidence>
<comment type="caution">
    <text evidence="2">The sequence shown here is derived from an EMBL/GenBank/DDBJ whole genome shotgun (WGS) entry which is preliminary data.</text>
</comment>
<dbReference type="Gene3D" id="3.30.70.100">
    <property type="match status" value="1"/>
</dbReference>
<gene>
    <name evidence="2" type="ORF">GP644_19745</name>
</gene>
<dbReference type="Pfam" id="PF03992">
    <property type="entry name" value="ABM"/>
    <property type="match status" value="1"/>
</dbReference>